<dbReference type="Proteomes" id="UP000595437">
    <property type="component" value="Chromosome 14"/>
</dbReference>
<sequence>MIKKKVSRVRPLAGDDEAYVIDTEDGYQQEQNIYDAVVIAAPLTLDMNKTFASPNIQG</sequence>
<protein>
    <submittedName>
        <fullName evidence="1">Uncharacterized protein</fullName>
    </submittedName>
</protein>
<name>A0A7T8GWY1_CALRO</name>
<reference evidence="2" key="1">
    <citation type="submission" date="2021-01" db="EMBL/GenBank/DDBJ databases">
        <title>Caligus Genome Assembly.</title>
        <authorList>
            <person name="Gallardo-Escarate C."/>
        </authorList>
    </citation>
    <scope>NUCLEOTIDE SEQUENCE [LARGE SCALE GENOMIC DNA]</scope>
</reference>
<gene>
    <name evidence="1" type="ORF">FKW44_019823</name>
</gene>
<evidence type="ECO:0000313" key="1">
    <source>
        <dbReference type="EMBL" id="QQP39061.1"/>
    </source>
</evidence>
<dbReference type="AlphaFoldDB" id="A0A7T8GWY1"/>
<organism evidence="1 2">
    <name type="scientific">Caligus rogercresseyi</name>
    <name type="common">Sea louse</name>
    <dbReference type="NCBI Taxonomy" id="217165"/>
    <lineage>
        <taxon>Eukaryota</taxon>
        <taxon>Metazoa</taxon>
        <taxon>Ecdysozoa</taxon>
        <taxon>Arthropoda</taxon>
        <taxon>Crustacea</taxon>
        <taxon>Multicrustacea</taxon>
        <taxon>Hexanauplia</taxon>
        <taxon>Copepoda</taxon>
        <taxon>Siphonostomatoida</taxon>
        <taxon>Caligidae</taxon>
        <taxon>Caligus</taxon>
    </lineage>
</organism>
<keyword evidence="2" id="KW-1185">Reference proteome</keyword>
<evidence type="ECO:0000313" key="2">
    <source>
        <dbReference type="Proteomes" id="UP000595437"/>
    </source>
</evidence>
<dbReference type="EMBL" id="CP045903">
    <property type="protein sequence ID" value="QQP39061.1"/>
    <property type="molecule type" value="Genomic_DNA"/>
</dbReference>
<proteinExistence type="predicted"/>
<accession>A0A7T8GWY1</accession>